<gene>
    <name evidence="2" type="ORF">N7603_08620</name>
</gene>
<protein>
    <submittedName>
        <fullName evidence="2">Uncharacterized protein</fullName>
    </submittedName>
</protein>
<keyword evidence="1" id="KW-0812">Transmembrane</keyword>
<accession>A0ABT2PXQ2</accession>
<organism evidence="2 3">
    <name type="scientific">Paracholeplasma vituli</name>
    <dbReference type="NCBI Taxonomy" id="69473"/>
    <lineage>
        <taxon>Bacteria</taxon>
        <taxon>Bacillati</taxon>
        <taxon>Mycoplasmatota</taxon>
        <taxon>Mollicutes</taxon>
        <taxon>Acholeplasmatales</taxon>
        <taxon>Acholeplasmataceae</taxon>
        <taxon>Paracholeplasma</taxon>
    </lineage>
</organism>
<keyword evidence="1" id="KW-1133">Transmembrane helix</keyword>
<dbReference type="EMBL" id="JAOEGN010000024">
    <property type="protein sequence ID" value="MCU0105717.1"/>
    <property type="molecule type" value="Genomic_DNA"/>
</dbReference>
<evidence type="ECO:0000256" key="1">
    <source>
        <dbReference type="SAM" id="Phobius"/>
    </source>
</evidence>
<feature type="transmembrane region" description="Helical" evidence="1">
    <location>
        <begin position="220"/>
        <end position="241"/>
    </location>
</feature>
<sequence length="284" mass="33129">MKFIGRFVFGLLVVLAGMNIFLFSYVDMTMSYLLKYGNLAVEEDRSDAFFNSTYVYYSENLLINETITGDYDFRLVAFTGSNSSENQLQVRIENKNGLEMPKDYTIRLFLEGDEKKDIPFYDTASKLWKASYIDMKSILKDQKEYKDILDLQIIEFKSVTTDGETEKVETILYDYEGTLLIDNEDMDIIGLSNENTPDMMRLLGYRKGTVHDFFKEFQGILWRNMIIFMIIVGFITWLVFFRKRKPKAQGFVPANNTPIKENLNVRAIEEVKAVDNDENRVTKK</sequence>
<proteinExistence type="predicted"/>
<evidence type="ECO:0000313" key="3">
    <source>
        <dbReference type="Proteomes" id="UP001209076"/>
    </source>
</evidence>
<keyword evidence="1" id="KW-0472">Membrane</keyword>
<dbReference type="RefSeq" id="WP_262097035.1">
    <property type="nucleotide sequence ID" value="NZ_JAOEGN010000024.1"/>
</dbReference>
<comment type="caution">
    <text evidence="2">The sequence shown here is derived from an EMBL/GenBank/DDBJ whole genome shotgun (WGS) entry which is preliminary data.</text>
</comment>
<name>A0ABT2PXQ2_9MOLU</name>
<reference evidence="3" key="1">
    <citation type="submission" date="2023-07" db="EMBL/GenBank/DDBJ databases">
        <title>Novel Mycoplasma species identified in domestic and wild animals.</title>
        <authorList>
            <person name="Volokhov D.V."/>
            <person name="Furtak V.A."/>
            <person name="Zagorodnyaya T.A."/>
        </authorList>
    </citation>
    <scope>NUCLEOTIDE SEQUENCE [LARGE SCALE GENOMIC DNA]</scope>
    <source>
        <strain evidence="3">92-19</strain>
    </source>
</reference>
<feature type="transmembrane region" description="Helical" evidence="1">
    <location>
        <begin position="7"/>
        <end position="26"/>
    </location>
</feature>
<evidence type="ECO:0000313" key="2">
    <source>
        <dbReference type="EMBL" id="MCU0105717.1"/>
    </source>
</evidence>
<keyword evidence="3" id="KW-1185">Reference proteome</keyword>
<dbReference type="Proteomes" id="UP001209076">
    <property type="component" value="Unassembled WGS sequence"/>
</dbReference>